<dbReference type="InterPro" id="IPR029063">
    <property type="entry name" value="SAM-dependent_MTases_sf"/>
</dbReference>
<keyword evidence="2" id="KW-0489">Methyltransferase</keyword>
<dbReference type="Proteomes" id="UP001500967">
    <property type="component" value="Unassembled WGS sequence"/>
</dbReference>
<accession>A0ABN0TGR5</accession>
<sequence>MIRSVGVRVNRDERWRTFWDKQAGSYDRQMDFWDRRFFADTRPWICAQASGATLEVAIGTGLNLPHYPADARLTGVEWSPQMLEQARRRAVRLGRKIDLTIGDAQALRFADDEFDTVVCTFSLCAIPDERRAVDEMVRVLRPGGLLLLADHVEAAPWYGRLLQRTLEIVTVPSAGEHWRRRPIRHVEALGLPIERHERFKAGVVERFAARKPA</sequence>
<dbReference type="PANTHER" id="PTHR45036:SF1">
    <property type="entry name" value="METHYLTRANSFERASE LIKE 7A"/>
    <property type="match status" value="1"/>
</dbReference>
<dbReference type="InterPro" id="IPR013216">
    <property type="entry name" value="Methyltransf_11"/>
</dbReference>
<dbReference type="Gene3D" id="3.40.50.150">
    <property type="entry name" value="Vaccinia Virus protein VP39"/>
    <property type="match status" value="1"/>
</dbReference>
<evidence type="ECO:0000313" key="2">
    <source>
        <dbReference type="EMBL" id="GAA0221273.1"/>
    </source>
</evidence>
<dbReference type="CDD" id="cd02440">
    <property type="entry name" value="AdoMet_MTases"/>
    <property type="match status" value="1"/>
</dbReference>
<dbReference type="GO" id="GO:0008168">
    <property type="term" value="F:methyltransferase activity"/>
    <property type="evidence" value="ECO:0007669"/>
    <property type="project" value="UniProtKB-KW"/>
</dbReference>
<keyword evidence="3" id="KW-1185">Reference proteome</keyword>
<dbReference type="RefSeq" id="WP_344646887.1">
    <property type="nucleotide sequence ID" value="NZ_BAAAGX010000002.1"/>
</dbReference>
<protein>
    <submittedName>
        <fullName evidence="2">Class I SAM-dependent methyltransferase</fullName>
    </submittedName>
</protein>
<feature type="domain" description="Methyltransferase type 11" evidence="1">
    <location>
        <begin position="54"/>
        <end position="147"/>
    </location>
</feature>
<evidence type="ECO:0000313" key="3">
    <source>
        <dbReference type="Proteomes" id="UP001500967"/>
    </source>
</evidence>
<name>A0ABN0TGR5_9ACTN</name>
<dbReference type="GO" id="GO:0032259">
    <property type="term" value="P:methylation"/>
    <property type="evidence" value="ECO:0007669"/>
    <property type="project" value="UniProtKB-KW"/>
</dbReference>
<dbReference type="Pfam" id="PF08241">
    <property type="entry name" value="Methyltransf_11"/>
    <property type="match status" value="1"/>
</dbReference>
<proteinExistence type="predicted"/>
<dbReference type="EMBL" id="BAAAGX010000002">
    <property type="protein sequence ID" value="GAA0221273.1"/>
    <property type="molecule type" value="Genomic_DNA"/>
</dbReference>
<dbReference type="InterPro" id="IPR052356">
    <property type="entry name" value="Thiol_S-MT"/>
</dbReference>
<comment type="caution">
    <text evidence="2">The sequence shown here is derived from an EMBL/GenBank/DDBJ whole genome shotgun (WGS) entry which is preliminary data.</text>
</comment>
<dbReference type="SUPFAM" id="SSF53335">
    <property type="entry name" value="S-adenosyl-L-methionine-dependent methyltransferases"/>
    <property type="match status" value="1"/>
</dbReference>
<evidence type="ECO:0000259" key="1">
    <source>
        <dbReference type="Pfam" id="PF08241"/>
    </source>
</evidence>
<organism evidence="2 3">
    <name type="scientific">Cryptosporangium japonicum</name>
    <dbReference type="NCBI Taxonomy" id="80872"/>
    <lineage>
        <taxon>Bacteria</taxon>
        <taxon>Bacillati</taxon>
        <taxon>Actinomycetota</taxon>
        <taxon>Actinomycetes</taxon>
        <taxon>Cryptosporangiales</taxon>
        <taxon>Cryptosporangiaceae</taxon>
        <taxon>Cryptosporangium</taxon>
    </lineage>
</organism>
<dbReference type="PANTHER" id="PTHR45036">
    <property type="entry name" value="METHYLTRANSFERASE LIKE 7B"/>
    <property type="match status" value="1"/>
</dbReference>
<keyword evidence="2" id="KW-0808">Transferase</keyword>
<reference evidence="2 3" key="1">
    <citation type="journal article" date="2019" name="Int. J. Syst. Evol. Microbiol.">
        <title>The Global Catalogue of Microorganisms (GCM) 10K type strain sequencing project: providing services to taxonomists for standard genome sequencing and annotation.</title>
        <authorList>
            <consortium name="The Broad Institute Genomics Platform"/>
            <consortium name="The Broad Institute Genome Sequencing Center for Infectious Disease"/>
            <person name="Wu L."/>
            <person name="Ma J."/>
        </authorList>
    </citation>
    <scope>NUCLEOTIDE SEQUENCE [LARGE SCALE GENOMIC DNA]</scope>
    <source>
        <strain evidence="2 3">JCM 10425</strain>
    </source>
</reference>
<gene>
    <name evidence="2" type="ORF">GCM10009539_03110</name>
</gene>